<reference evidence="7" key="1">
    <citation type="journal article" date="2019" name="Int. J. Syst. Evol. Microbiol.">
        <title>The Global Catalogue of Microorganisms (GCM) 10K type strain sequencing project: providing services to taxonomists for standard genome sequencing and annotation.</title>
        <authorList>
            <consortium name="The Broad Institute Genomics Platform"/>
            <consortium name="The Broad Institute Genome Sequencing Center for Infectious Disease"/>
            <person name="Wu L."/>
            <person name="Ma J."/>
        </authorList>
    </citation>
    <scope>NUCLEOTIDE SEQUENCE [LARGE SCALE GENOMIC DNA]</scope>
    <source>
        <strain evidence="7">CGMCC 1.15790</strain>
    </source>
</reference>
<dbReference type="SUPFAM" id="SSF46785">
    <property type="entry name" value="Winged helix' DNA-binding domain"/>
    <property type="match status" value="1"/>
</dbReference>
<keyword evidence="2" id="KW-0805">Transcription regulation</keyword>
<organism evidence="6 7">
    <name type="scientific">Aliibacillus thermotolerans</name>
    <dbReference type="NCBI Taxonomy" id="1834418"/>
    <lineage>
        <taxon>Bacteria</taxon>
        <taxon>Bacillati</taxon>
        <taxon>Bacillota</taxon>
        <taxon>Bacilli</taxon>
        <taxon>Bacillales</taxon>
        <taxon>Bacillaceae</taxon>
        <taxon>Aliibacillus</taxon>
    </lineage>
</organism>
<protein>
    <submittedName>
        <fullName evidence="6">LysR family transcriptional regulator</fullName>
    </submittedName>
</protein>
<dbReference type="PROSITE" id="PS50931">
    <property type="entry name" value="HTH_LYSR"/>
    <property type="match status" value="1"/>
</dbReference>
<dbReference type="Gene3D" id="3.40.190.290">
    <property type="match status" value="1"/>
</dbReference>
<evidence type="ECO:0000313" key="7">
    <source>
        <dbReference type="Proteomes" id="UP001596143"/>
    </source>
</evidence>
<keyword evidence="4" id="KW-0804">Transcription</keyword>
<dbReference type="Pfam" id="PF00126">
    <property type="entry name" value="HTH_1"/>
    <property type="match status" value="1"/>
</dbReference>
<dbReference type="PRINTS" id="PR00039">
    <property type="entry name" value="HTHLYSR"/>
</dbReference>
<evidence type="ECO:0000256" key="3">
    <source>
        <dbReference type="ARBA" id="ARBA00023125"/>
    </source>
</evidence>
<sequence length="299" mass="34582">MNFKQLKYFYEIANEKQITRAAKKLHISQPPLSQSLQALEATLGCALFERNGHTMELTEAGEVLYEKTKKLLDEIDDTMREVKETGQGVRGSITIGCNRSCFAHIPQAVRQFQQHFPHVQIQLIEGDSYQLTNQLLRREIELAIIRLPADLEKFHYFRLPDEKYVAMVSKQYLSEKNKTTITIKELSELPLFLLHRIKGTGQFEIFMNMFQKNDLTPYIIGESPNVDMIIGLIKEGLGATILPESICHQEHSSNIHVLEIEDVELISKSAVLTLKERYLSKKTKRFIQLLQTNRHHIYK</sequence>
<evidence type="ECO:0000313" key="6">
    <source>
        <dbReference type="EMBL" id="MFC5629657.1"/>
    </source>
</evidence>
<dbReference type="InterPro" id="IPR005119">
    <property type="entry name" value="LysR_subst-bd"/>
</dbReference>
<comment type="caution">
    <text evidence="6">The sequence shown here is derived from an EMBL/GenBank/DDBJ whole genome shotgun (WGS) entry which is preliminary data.</text>
</comment>
<dbReference type="InterPro" id="IPR036388">
    <property type="entry name" value="WH-like_DNA-bd_sf"/>
</dbReference>
<dbReference type="EMBL" id="JBHSPF010000065">
    <property type="protein sequence ID" value="MFC5629657.1"/>
    <property type="molecule type" value="Genomic_DNA"/>
</dbReference>
<gene>
    <name evidence="6" type="ORF">ACFPTR_12425</name>
</gene>
<dbReference type="RefSeq" id="WP_270897008.1">
    <property type="nucleotide sequence ID" value="NZ_JBHSPF010000065.1"/>
</dbReference>
<keyword evidence="3" id="KW-0238">DNA-binding</keyword>
<comment type="similarity">
    <text evidence="1">Belongs to the LysR transcriptional regulatory family.</text>
</comment>
<keyword evidence="7" id="KW-1185">Reference proteome</keyword>
<dbReference type="PANTHER" id="PTHR30419">
    <property type="entry name" value="HTH-TYPE TRANSCRIPTIONAL REGULATOR YBHD"/>
    <property type="match status" value="1"/>
</dbReference>
<evidence type="ECO:0000256" key="4">
    <source>
        <dbReference type="ARBA" id="ARBA00023163"/>
    </source>
</evidence>
<dbReference type="Proteomes" id="UP001596143">
    <property type="component" value="Unassembled WGS sequence"/>
</dbReference>
<evidence type="ECO:0000256" key="1">
    <source>
        <dbReference type="ARBA" id="ARBA00009437"/>
    </source>
</evidence>
<proteinExistence type="inferred from homology"/>
<dbReference type="Pfam" id="PF03466">
    <property type="entry name" value="LysR_substrate"/>
    <property type="match status" value="1"/>
</dbReference>
<dbReference type="SUPFAM" id="SSF53850">
    <property type="entry name" value="Periplasmic binding protein-like II"/>
    <property type="match status" value="1"/>
</dbReference>
<dbReference type="PANTHER" id="PTHR30419:SF28">
    <property type="entry name" value="HTH-TYPE TRANSCRIPTIONAL REGULATOR BSDA"/>
    <property type="match status" value="1"/>
</dbReference>
<evidence type="ECO:0000259" key="5">
    <source>
        <dbReference type="PROSITE" id="PS50931"/>
    </source>
</evidence>
<name>A0ABW0UA67_9BACI</name>
<feature type="domain" description="HTH lysR-type" evidence="5">
    <location>
        <begin position="1"/>
        <end position="58"/>
    </location>
</feature>
<accession>A0ABW0UA67</accession>
<dbReference type="InterPro" id="IPR050950">
    <property type="entry name" value="HTH-type_LysR_regulators"/>
</dbReference>
<evidence type="ECO:0000256" key="2">
    <source>
        <dbReference type="ARBA" id="ARBA00023015"/>
    </source>
</evidence>
<dbReference type="InterPro" id="IPR000847">
    <property type="entry name" value="LysR_HTH_N"/>
</dbReference>
<dbReference type="Gene3D" id="1.10.10.10">
    <property type="entry name" value="Winged helix-like DNA-binding domain superfamily/Winged helix DNA-binding domain"/>
    <property type="match status" value="1"/>
</dbReference>
<dbReference type="CDD" id="cd05466">
    <property type="entry name" value="PBP2_LTTR_substrate"/>
    <property type="match status" value="1"/>
</dbReference>
<dbReference type="InterPro" id="IPR036390">
    <property type="entry name" value="WH_DNA-bd_sf"/>
</dbReference>